<gene>
    <name evidence="1" type="ORF">ANCDUO_13893</name>
</gene>
<organism evidence="1 2">
    <name type="scientific">Ancylostoma duodenale</name>
    <dbReference type="NCBI Taxonomy" id="51022"/>
    <lineage>
        <taxon>Eukaryota</taxon>
        <taxon>Metazoa</taxon>
        <taxon>Ecdysozoa</taxon>
        <taxon>Nematoda</taxon>
        <taxon>Chromadorea</taxon>
        <taxon>Rhabditida</taxon>
        <taxon>Rhabditina</taxon>
        <taxon>Rhabditomorpha</taxon>
        <taxon>Strongyloidea</taxon>
        <taxon>Ancylostomatidae</taxon>
        <taxon>Ancylostomatinae</taxon>
        <taxon>Ancylostoma</taxon>
    </lineage>
</organism>
<evidence type="ECO:0000313" key="1">
    <source>
        <dbReference type="EMBL" id="KIH55938.1"/>
    </source>
</evidence>
<evidence type="ECO:0008006" key="3">
    <source>
        <dbReference type="Google" id="ProtNLM"/>
    </source>
</evidence>
<evidence type="ECO:0000313" key="2">
    <source>
        <dbReference type="Proteomes" id="UP000054047"/>
    </source>
</evidence>
<name>A0A0C2CHU0_9BILA</name>
<dbReference type="EMBL" id="KN736506">
    <property type="protein sequence ID" value="KIH55938.1"/>
    <property type="molecule type" value="Genomic_DNA"/>
</dbReference>
<protein>
    <recommendedName>
        <fullName evidence="3">Retrotransposon gag domain-containing protein</fullName>
    </recommendedName>
</protein>
<proteinExistence type="predicted"/>
<dbReference type="Proteomes" id="UP000054047">
    <property type="component" value="Unassembled WGS sequence"/>
</dbReference>
<sequence length="152" mass="17124">MLGDRIEKFSGTGERTFKEFLDDYTNLIARFGIPYSVARTLLPLYLVGGAKLKYQTIANHDTLPWNELVPELAKKLKSEALLSNLRDELHNMTQGKDSVREFAKKVYNKTKVAFQGQGEGIVSRMATDFSSKDSTLRSGKQSEGFRIQISLT</sequence>
<dbReference type="AlphaFoldDB" id="A0A0C2CHU0"/>
<keyword evidence="2" id="KW-1185">Reference proteome</keyword>
<dbReference type="OrthoDB" id="10425533at2759"/>
<reference evidence="1 2" key="1">
    <citation type="submission" date="2013-12" db="EMBL/GenBank/DDBJ databases">
        <title>Draft genome of the parsitic nematode Ancylostoma duodenale.</title>
        <authorList>
            <person name="Mitreva M."/>
        </authorList>
    </citation>
    <scope>NUCLEOTIDE SEQUENCE [LARGE SCALE GENOMIC DNA]</scope>
    <source>
        <strain evidence="1 2">Zhejiang</strain>
    </source>
</reference>
<accession>A0A0C2CHU0</accession>